<evidence type="ECO:0000259" key="2">
    <source>
        <dbReference type="Pfam" id="PF01850"/>
    </source>
</evidence>
<protein>
    <recommendedName>
        <fullName evidence="2">PIN domain-containing protein</fullName>
    </recommendedName>
</protein>
<evidence type="ECO:0000313" key="3">
    <source>
        <dbReference type="EMBL" id="KKR14127.1"/>
    </source>
</evidence>
<gene>
    <name evidence="3" type="ORF">UT40_C0005G0056</name>
</gene>
<dbReference type="InterPro" id="IPR029060">
    <property type="entry name" value="PIN-like_dom_sf"/>
</dbReference>
<dbReference type="InterPro" id="IPR051619">
    <property type="entry name" value="TypeII_TA_RNase_PINc/VapC"/>
</dbReference>
<organism evidence="3 4">
    <name type="scientific">Candidatus Woesebacteria bacterium GW2011_GWA1_39_21b</name>
    <dbReference type="NCBI Taxonomy" id="1618551"/>
    <lineage>
        <taxon>Bacteria</taxon>
        <taxon>Candidatus Woeseibacteriota</taxon>
    </lineage>
</organism>
<dbReference type="SUPFAM" id="SSF88723">
    <property type="entry name" value="PIN domain-like"/>
    <property type="match status" value="1"/>
</dbReference>
<dbReference type="CDD" id="cd09873">
    <property type="entry name" value="PIN_Pae0151-like"/>
    <property type="match status" value="1"/>
</dbReference>
<dbReference type="EMBL" id="LBWQ01000005">
    <property type="protein sequence ID" value="KKR14127.1"/>
    <property type="molecule type" value="Genomic_DNA"/>
</dbReference>
<dbReference type="InterPro" id="IPR002716">
    <property type="entry name" value="PIN_dom"/>
</dbReference>
<proteinExistence type="predicted"/>
<name>A0A0G0RKI4_9BACT</name>
<feature type="domain" description="PIN" evidence="2">
    <location>
        <begin position="2"/>
        <end position="123"/>
    </location>
</feature>
<dbReference type="Gene3D" id="3.40.50.1010">
    <property type="entry name" value="5'-nuclease"/>
    <property type="match status" value="1"/>
</dbReference>
<dbReference type="InterPro" id="IPR044153">
    <property type="entry name" value="PIN_Pae0151-like"/>
</dbReference>
<dbReference type="PANTHER" id="PTHR35901">
    <property type="entry name" value="RIBONUCLEASE VAPC3"/>
    <property type="match status" value="1"/>
</dbReference>
<evidence type="ECO:0000256" key="1">
    <source>
        <dbReference type="ARBA" id="ARBA00022842"/>
    </source>
</evidence>
<dbReference type="Pfam" id="PF01850">
    <property type="entry name" value="PIN"/>
    <property type="match status" value="1"/>
</dbReference>
<accession>A0A0G0RKI4</accession>
<reference evidence="3 4" key="1">
    <citation type="journal article" date="2015" name="Nature">
        <title>rRNA introns, odd ribosomes, and small enigmatic genomes across a large radiation of phyla.</title>
        <authorList>
            <person name="Brown C.T."/>
            <person name="Hug L.A."/>
            <person name="Thomas B.C."/>
            <person name="Sharon I."/>
            <person name="Castelle C.J."/>
            <person name="Singh A."/>
            <person name="Wilkins M.J."/>
            <person name="Williams K.H."/>
            <person name="Banfield J.F."/>
        </authorList>
    </citation>
    <scope>NUCLEOTIDE SEQUENCE [LARGE SCALE GENOMIC DNA]</scope>
</reference>
<dbReference type="Proteomes" id="UP000034690">
    <property type="component" value="Unassembled WGS sequence"/>
</dbReference>
<sequence length="136" mass="15316">MIVIDASVALKWILEKEEYSDKALLIYKDHIEGKETVLVPELLFIEVANTLVTKSQLTIDEVSKGLSFVYKASLNTGGVDEKNILKISRLAKKYSTSVYDMLYAVIAKENKTILVTADEGFIQKTGFKFVKHIKDI</sequence>
<keyword evidence="1" id="KW-0460">Magnesium</keyword>
<comment type="caution">
    <text evidence="3">The sequence shown here is derived from an EMBL/GenBank/DDBJ whole genome shotgun (WGS) entry which is preliminary data.</text>
</comment>
<evidence type="ECO:0000313" key="4">
    <source>
        <dbReference type="Proteomes" id="UP000034690"/>
    </source>
</evidence>
<dbReference type="PANTHER" id="PTHR35901:SF1">
    <property type="entry name" value="EXONUCLEASE VAPC9"/>
    <property type="match status" value="1"/>
</dbReference>
<dbReference type="AlphaFoldDB" id="A0A0G0RKI4"/>